<dbReference type="Proteomes" id="UP000637720">
    <property type="component" value="Unassembled WGS sequence"/>
</dbReference>
<protein>
    <recommendedName>
        <fullName evidence="3">DUF177 domain-containing protein</fullName>
    </recommendedName>
</protein>
<evidence type="ECO:0000313" key="2">
    <source>
        <dbReference type="Proteomes" id="UP000637720"/>
    </source>
</evidence>
<organism evidence="1 2">
    <name type="scientific">Calditerricola satsumensis</name>
    <dbReference type="NCBI Taxonomy" id="373054"/>
    <lineage>
        <taxon>Bacteria</taxon>
        <taxon>Bacillati</taxon>
        <taxon>Bacillota</taxon>
        <taxon>Bacilli</taxon>
        <taxon>Bacillales</taxon>
        <taxon>Bacillaceae</taxon>
        <taxon>Calditerricola</taxon>
    </lineage>
</organism>
<evidence type="ECO:0008006" key="3">
    <source>
        <dbReference type="Google" id="ProtNLM"/>
    </source>
</evidence>
<dbReference type="Pfam" id="PF02620">
    <property type="entry name" value="YceD"/>
    <property type="match status" value="1"/>
</dbReference>
<dbReference type="InterPro" id="IPR003772">
    <property type="entry name" value="YceD"/>
</dbReference>
<comment type="caution">
    <text evidence="1">The sequence shown here is derived from an EMBL/GenBank/DDBJ whole genome shotgun (WGS) entry which is preliminary data.</text>
</comment>
<evidence type="ECO:0000313" key="1">
    <source>
        <dbReference type="EMBL" id="GGK04255.1"/>
    </source>
</evidence>
<accession>A0A8J3FC48</accession>
<dbReference type="PANTHER" id="PTHR34374">
    <property type="entry name" value="LARGE RIBOSOMAL RNA SUBUNIT ACCUMULATION PROTEIN YCED HOMOLOG 1, CHLOROPLASTIC"/>
    <property type="match status" value="1"/>
</dbReference>
<name>A0A8J3FC48_9BACI</name>
<gene>
    <name evidence="1" type="ORF">GCM10007043_17900</name>
</gene>
<dbReference type="EMBL" id="BMOF01000039">
    <property type="protein sequence ID" value="GGK04255.1"/>
    <property type="molecule type" value="Genomic_DNA"/>
</dbReference>
<reference evidence="1" key="1">
    <citation type="journal article" date="2014" name="Int. J. Syst. Evol. Microbiol.">
        <title>Complete genome sequence of Corynebacterium casei LMG S-19264T (=DSM 44701T), isolated from a smear-ripened cheese.</title>
        <authorList>
            <consortium name="US DOE Joint Genome Institute (JGI-PGF)"/>
            <person name="Walter F."/>
            <person name="Albersmeier A."/>
            <person name="Kalinowski J."/>
            <person name="Ruckert C."/>
        </authorList>
    </citation>
    <scope>NUCLEOTIDE SEQUENCE</scope>
    <source>
        <strain evidence="1">JCM 14719</strain>
    </source>
</reference>
<keyword evidence="2" id="KW-1185">Reference proteome</keyword>
<dbReference type="PANTHER" id="PTHR34374:SF1">
    <property type="entry name" value="LARGE RIBOSOMAL RNA SUBUNIT ACCUMULATION PROTEIN YCED HOMOLOG 1, CHLOROPLASTIC"/>
    <property type="match status" value="1"/>
</dbReference>
<dbReference type="AlphaFoldDB" id="A0A8J3FC48"/>
<reference evidence="1" key="2">
    <citation type="submission" date="2020-09" db="EMBL/GenBank/DDBJ databases">
        <authorList>
            <person name="Sun Q."/>
            <person name="Ohkuma M."/>
        </authorList>
    </citation>
    <scope>NUCLEOTIDE SEQUENCE</scope>
    <source>
        <strain evidence="1">JCM 14719</strain>
    </source>
</reference>
<sequence>MMILRLPELEGQQGKALRVHEVFAADELARMHPQVQSLSPVTMDGEARYEAGEVRVHGTLSGSMVLSCSRCLKAFPFSYSIPVDERFVRASGDEAAAEEDDEENVHVVEGDTVDLKPYLVELIALSVPFAPLCDEACKGLCPLCGIDRNAETCSCRTERIDPRLAVLAELFADQQGQTDKKEPNGK</sequence>
<proteinExistence type="predicted"/>